<dbReference type="InterPro" id="IPR036879">
    <property type="entry name" value="TF_MADSbox_sf"/>
</dbReference>
<evidence type="ECO:0000259" key="7">
    <source>
        <dbReference type="PROSITE" id="PS50066"/>
    </source>
</evidence>
<evidence type="ECO:0000256" key="3">
    <source>
        <dbReference type="ARBA" id="ARBA00023125"/>
    </source>
</evidence>
<dbReference type="PROSITE" id="PS50066">
    <property type="entry name" value="MADS_BOX_2"/>
    <property type="match status" value="1"/>
</dbReference>
<keyword evidence="5" id="KW-0539">Nucleus</keyword>
<feature type="domain" description="MADS-box" evidence="7">
    <location>
        <begin position="1"/>
        <end position="49"/>
    </location>
</feature>
<dbReference type="GO" id="GO:0005634">
    <property type="term" value="C:nucleus"/>
    <property type="evidence" value="ECO:0007669"/>
    <property type="project" value="UniProtKB-SubCell"/>
</dbReference>
<dbReference type="Pfam" id="PF00319">
    <property type="entry name" value="SRF-TF"/>
    <property type="match status" value="1"/>
</dbReference>
<keyword evidence="4" id="KW-0804">Transcription</keyword>
<gene>
    <name evidence="8" type="ORF">LLUT_LOCUS1217</name>
</gene>
<dbReference type="Gene3D" id="3.40.1810.10">
    <property type="entry name" value="Transcription factor, MADS-box"/>
    <property type="match status" value="1"/>
</dbReference>
<keyword evidence="2" id="KW-0805">Transcription regulation</keyword>
<evidence type="ECO:0000256" key="6">
    <source>
        <dbReference type="SAM" id="Coils"/>
    </source>
</evidence>
<protein>
    <recommendedName>
        <fullName evidence="7">MADS-box domain-containing protein</fullName>
    </recommendedName>
</protein>
<organism evidence="8 9">
    <name type="scientific">Lupinus luteus</name>
    <name type="common">European yellow lupine</name>
    <dbReference type="NCBI Taxonomy" id="3873"/>
    <lineage>
        <taxon>Eukaryota</taxon>
        <taxon>Viridiplantae</taxon>
        <taxon>Streptophyta</taxon>
        <taxon>Embryophyta</taxon>
        <taxon>Tracheophyta</taxon>
        <taxon>Spermatophyta</taxon>
        <taxon>Magnoliopsida</taxon>
        <taxon>eudicotyledons</taxon>
        <taxon>Gunneridae</taxon>
        <taxon>Pentapetalae</taxon>
        <taxon>rosids</taxon>
        <taxon>fabids</taxon>
        <taxon>Fabales</taxon>
        <taxon>Fabaceae</taxon>
        <taxon>Papilionoideae</taxon>
        <taxon>50 kb inversion clade</taxon>
        <taxon>genistoids sensu lato</taxon>
        <taxon>core genistoids</taxon>
        <taxon>Genisteae</taxon>
        <taxon>Lupinus</taxon>
    </lineage>
</organism>
<dbReference type="InterPro" id="IPR033897">
    <property type="entry name" value="SRF-like_MADS-box"/>
</dbReference>
<comment type="subcellular location">
    <subcellularLocation>
        <location evidence="1">Nucleus</location>
    </subcellularLocation>
</comment>
<dbReference type="EMBL" id="CAXHTB010000001">
    <property type="protein sequence ID" value="CAL0300157.1"/>
    <property type="molecule type" value="Genomic_DNA"/>
</dbReference>
<dbReference type="GO" id="GO:0000978">
    <property type="term" value="F:RNA polymerase II cis-regulatory region sequence-specific DNA binding"/>
    <property type="evidence" value="ECO:0007669"/>
    <property type="project" value="TreeGrafter"/>
</dbReference>
<proteinExistence type="predicted"/>
<dbReference type="GO" id="GO:0000981">
    <property type="term" value="F:DNA-binding transcription factor activity, RNA polymerase II-specific"/>
    <property type="evidence" value="ECO:0007669"/>
    <property type="project" value="InterPro"/>
</dbReference>
<comment type="caution">
    <text evidence="8">The sequence shown here is derived from an EMBL/GenBank/DDBJ whole genome shotgun (WGS) entry which is preliminary data.</text>
</comment>
<evidence type="ECO:0000256" key="4">
    <source>
        <dbReference type="ARBA" id="ARBA00023163"/>
    </source>
</evidence>
<evidence type="ECO:0000256" key="5">
    <source>
        <dbReference type="ARBA" id="ARBA00023242"/>
    </source>
</evidence>
<dbReference type="InterPro" id="IPR002100">
    <property type="entry name" value="TF_MADSbox"/>
</dbReference>
<dbReference type="Proteomes" id="UP001497480">
    <property type="component" value="Unassembled WGS sequence"/>
</dbReference>
<reference evidence="8 9" key="1">
    <citation type="submission" date="2024-03" db="EMBL/GenBank/DDBJ databases">
        <authorList>
            <person name="Martinez-Hernandez J."/>
        </authorList>
    </citation>
    <scope>NUCLEOTIDE SEQUENCE [LARGE SCALE GENOMIC DNA]</scope>
</reference>
<dbReference type="CDD" id="cd00266">
    <property type="entry name" value="MADS_SRF_like"/>
    <property type="match status" value="1"/>
</dbReference>
<dbReference type="SUPFAM" id="SSF55455">
    <property type="entry name" value="SRF-like"/>
    <property type="match status" value="1"/>
</dbReference>
<name>A0AAV1VTH2_LUPLU</name>
<evidence type="ECO:0000256" key="1">
    <source>
        <dbReference type="ARBA" id="ARBA00004123"/>
    </source>
</evidence>
<evidence type="ECO:0000313" key="8">
    <source>
        <dbReference type="EMBL" id="CAL0300157.1"/>
    </source>
</evidence>
<dbReference type="PRINTS" id="PR00404">
    <property type="entry name" value="MADSDOMAIN"/>
</dbReference>
<sequence length="157" mass="18118">MTRKKVTLAYITDQSARKATFKKRQKGIMKKVSELTTLCGIQACAMIWNPFDAQTEVWPDPEGAKQLIKRYQETSLKDETKNLNQESFTRQRITKAKDQLNKLRKENREKGTAQAIMQYTQTRKLPENPTITDLKDMDTLVEKYLTDINNKMAALGS</sequence>
<dbReference type="PANTHER" id="PTHR11945:SF425">
    <property type="entry name" value="MADS-BOX TRANSCRIPTION FACTOR FAMILY PROTEIN"/>
    <property type="match status" value="1"/>
</dbReference>
<accession>A0AAV1VTH2</accession>
<evidence type="ECO:0000313" key="9">
    <source>
        <dbReference type="Proteomes" id="UP001497480"/>
    </source>
</evidence>
<dbReference type="PANTHER" id="PTHR11945">
    <property type="entry name" value="MADS BOX PROTEIN"/>
    <property type="match status" value="1"/>
</dbReference>
<dbReference type="AlphaFoldDB" id="A0AAV1VTH2"/>
<dbReference type="GO" id="GO:0045944">
    <property type="term" value="P:positive regulation of transcription by RNA polymerase II"/>
    <property type="evidence" value="ECO:0007669"/>
    <property type="project" value="InterPro"/>
</dbReference>
<keyword evidence="6" id="KW-0175">Coiled coil</keyword>
<keyword evidence="3" id="KW-0238">DNA-binding</keyword>
<feature type="coiled-coil region" evidence="6">
    <location>
        <begin position="86"/>
        <end position="113"/>
    </location>
</feature>
<dbReference type="GO" id="GO:0046983">
    <property type="term" value="F:protein dimerization activity"/>
    <property type="evidence" value="ECO:0007669"/>
    <property type="project" value="InterPro"/>
</dbReference>
<evidence type="ECO:0000256" key="2">
    <source>
        <dbReference type="ARBA" id="ARBA00023015"/>
    </source>
</evidence>
<keyword evidence="9" id="KW-1185">Reference proteome</keyword>
<dbReference type="SMART" id="SM00432">
    <property type="entry name" value="MADS"/>
    <property type="match status" value="1"/>
</dbReference>